<evidence type="ECO:0000313" key="2">
    <source>
        <dbReference type="EMBL" id="OMO51299.1"/>
    </source>
</evidence>
<evidence type="ECO:0000256" key="1">
    <source>
        <dbReference type="SAM" id="MobiDB-lite"/>
    </source>
</evidence>
<feature type="compositionally biased region" description="Acidic residues" evidence="1">
    <location>
        <begin position="33"/>
        <end position="43"/>
    </location>
</feature>
<feature type="region of interest" description="Disordered" evidence="1">
    <location>
        <begin position="1"/>
        <end position="57"/>
    </location>
</feature>
<comment type="caution">
    <text evidence="2">The sequence shown here is derived from an EMBL/GenBank/DDBJ whole genome shotgun (WGS) entry which is preliminary data.</text>
</comment>
<evidence type="ECO:0000313" key="3">
    <source>
        <dbReference type="Proteomes" id="UP000188268"/>
    </source>
</evidence>
<dbReference type="Gramene" id="OMO51299">
    <property type="protein sequence ID" value="OMO51299"/>
    <property type="gene ID" value="CCACVL1_29876"/>
</dbReference>
<sequence>MEENGISLEPEVVADPDPEPVGTPPASKVADSAGDDDHEEGEEGGNIRLGGKCQRGK</sequence>
<accession>A0A1R3FZL7</accession>
<gene>
    <name evidence="2" type="ORF">CCACVL1_29876</name>
</gene>
<dbReference type="Proteomes" id="UP000188268">
    <property type="component" value="Unassembled WGS sequence"/>
</dbReference>
<name>A0A1R3FZL7_COCAP</name>
<dbReference type="AlphaFoldDB" id="A0A1R3FZL7"/>
<reference evidence="2 3" key="1">
    <citation type="submission" date="2013-09" db="EMBL/GenBank/DDBJ databases">
        <title>Corchorus capsularis genome sequencing.</title>
        <authorList>
            <person name="Alam M."/>
            <person name="Haque M.S."/>
            <person name="Islam M.S."/>
            <person name="Emdad E.M."/>
            <person name="Islam M.M."/>
            <person name="Ahmed B."/>
            <person name="Halim A."/>
            <person name="Hossen Q.M.M."/>
            <person name="Hossain M.Z."/>
            <person name="Ahmed R."/>
            <person name="Khan M.M."/>
            <person name="Islam R."/>
            <person name="Rashid M.M."/>
            <person name="Khan S.A."/>
            <person name="Rahman M.S."/>
            <person name="Alam M."/>
        </authorList>
    </citation>
    <scope>NUCLEOTIDE SEQUENCE [LARGE SCALE GENOMIC DNA]</scope>
    <source>
        <strain evidence="3">cv. CVL-1</strain>
        <tissue evidence="2">Whole seedling</tissue>
    </source>
</reference>
<dbReference type="EMBL" id="AWWV01015867">
    <property type="protein sequence ID" value="OMO51299.1"/>
    <property type="molecule type" value="Genomic_DNA"/>
</dbReference>
<protein>
    <submittedName>
        <fullName evidence="2">Uncharacterized protein</fullName>
    </submittedName>
</protein>
<keyword evidence="3" id="KW-1185">Reference proteome</keyword>
<proteinExistence type="predicted"/>
<organism evidence="2 3">
    <name type="scientific">Corchorus capsularis</name>
    <name type="common">Jute</name>
    <dbReference type="NCBI Taxonomy" id="210143"/>
    <lineage>
        <taxon>Eukaryota</taxon>
        <taxon>Viridiplantae</taxon>
        <taxon>Streptophyta</taxon>
        <taxon>Embryophyta</taxon>
        <taxon>Tracheophyta</taxon>
        <taxon>Spermatophyta</taxon>
        <taxon>Magnoliopsida</taxon>
        <taxon>eudicotyledons</taxon>
        <taxon>Gunneridae</taxon>
        <taxon>Pentapetalae</taxon>
        <taxon>rosids</taxon>
        <taxon>malvids</taxon>
        <taxon>Malvales</taxon>
        <taxon>Malvaceae</taxon>
        <taxon>Grewioideae</taxon>
        <taxon>Apeibeae</taxon>
        <taxon>Corchorus</taxon>
    </lineage>
</organism>